<evidence type="ECO:0000313" key="1">
    <source>
        <dbReference type="EMBL" id="VAW72330.1"/>
    </source>
</evidence>
<accession>A0A3B0Y657</accession>
<organism evidence="1">
    <name type="scientific">hydrothermal vent metagenome</name>
    <dbReference type="NCBI Taxonomy" id="652676"/>
    <lineage>
        <taxon>unclassified sequences</taxon>
        <taxon>metagenomes</taxon>
        <taxon>ecological metagenomes</taxon>
    </lineage>
</organism>
<dbReference type="SUPFAM" id="SSF51197">
    <property type="entry name" value="Clavaminate synthase-like"/>
    <property type="match status" value="1"/>
</dbReference>
<reference evidence="1" key="1">
    <citation type="submission" date="2018-06" db="EMBL/GenBank/DDBJ databases">
        <authorList>
            <person name="Zhirakovskaya E."/>
        </authorList>
    </citation>
    <scope>NUCLEOTIDE SEQUENCE</scope>
</reference>
<dbReference type="InterPro" id="IPR008775">
    <property type="entry name" value="Phytyl_CoA_dOase-like"/>
</dbReference>
<dbReference type="AlphaFoldDB" id="A0A3B0Y657"/>
<name>A0A3B0Y657_9ZZZZ</name>
<evidence type="ECO:0008006" key="2">
    <source>
        <dbReference type="Google" id="ProtNLM"/>
    </source>
</evidence>
<proteinExistence type="predicted"/>
<dbReference type="GO" id="GO:0046872">
    <property type="term" value="F:metal ion binding"/>
    <property type="evidence" value="ECO:0007669"/>
    <property type="project" value="UniProtKB-ARBA"/>
</dbReference>
<dbReference type="GO" id="GO:0016491">
    <property type="term" value="F:oxidoreductase activity"/>
    <property type="evidence" value="ECO:0007669"/>
    <property type="project" value="UniProtKB-ARBA"/>
</dbReference>
<feature type="non-terminal residue" evidence="1">
    <location>
        <position position="1"/>
    </location>
</feature>
<dbReference type="Pfam" id="PF05721">
    <property type="entry name" value="PhyH"/>
    <property type="match status" value="1"/>
</dbReference>
<dbReference type="Gene3D" id="2.60.120.620">
    <property type="entry name" value="q2cbj1_9rhob like domain"/>
    <property type="match status" value="1"/>
</dbReference>
<dbReference type="PANTHER" id="PTHR20883">
    <property type="entry name" value="PHYTANOYL-COA DIOXYGENASE DOMAIN CONTAINING 1"/>
    <property type="match status" value="1"/>
</dbReference>
<dbReference type="EMBL" id="UOFJ01000656">
    <property type="protein sequence ID" value="VAW72330.1"/>
    <property type="molecule type" value="Genomic_DNA"/>
</dbReference>
<sequence length="109" mass="12662">SVWLSLGDEFIDNGLLEFIPGSHKMCFDSKQFDDRSNFRDDLVENQEIIARRVHFNLEKGDVVIFHAKTLHSAQKNKTLRTKFSFVYSVRATSNLPIKNTRSDYKEVPL</sequence>
<protein>
    <recommendedName>
        <fullName evidence="2">Phytanoyl-CoA dioxygenase</fullName>
    </recommendedName>
</protein>
<gene>
    <name evidence="1" type="ORF">MNBD_GAMMA10-380</name>
</gene>
<dbReference type="PANTHER" id="PTHR20883:SF48">
    <property type="entry name" value="ECTOINE DIOXYGENASE"/>
    <property type="match status" value="1"/>
</dbReference>